<dbReference type="PANTHER" id="PTHR42918:SF6">
    <property type="entry name" value="ELONGATION FACTOR P--(R)-BETA-LYSINE LIGASE"/>
    <property type="match status" value="1"/>
</dbReference>
<dbReference type="GO" id="GO:0000049">
    <property type="term" value="F:tRNA binding"/>
    <property type="evidence" value="ECO:0007669"/>
    <property type="project" value="TreeGrafter"/>
</dbReference>
<feature type="domain" description="Aminoacyl-transfer RNA synthetases class-II family profile" evidence="6">
    <location>
        <begin position="16"/>
        <end position="312"/>
    </location>
</feature>
<evidence type="ECO:0000256" key="3">
    <source>
        <dbReference type="ARBA" id="ARBA00022741"/>
    </source>
</evidence>
<dbReference type="eggNOG" id="COG2269">
    <property type="taxonomic scope" value="Bacteria"/>
</dbReference>
<comment type="catalytic activity">
    <reaction evidence="5">
        <text>D-beta-lysine + L-lysyl-[protein] + ATP = N(6)-((3R)-3,6-diaminohexanoyl)-L-lysyl-[protein] + AMP + diphosphate + H(+)</text>
        <dbReference type="Rhea" id="RHEA:83435"/>
        <dbReference type="Rhea" id="RHEA-COMP:9752"/>
        <dbReference type="Rhea" id="RHEA-COMP:20131"/>
        <dbReference type="ChEBI" id="CHEBI:15378"/>
        <dbReference type="ChEBI" id="CHEBI:29969"/>
        <dbReference type="ChEBI" id="CHEBI:30616"/>
        <dbReference type="ChEBI" id="CHEBI:33019"/>
        <dbReference type="ChEBI" id="CHEBI:84138"/>
        <dbReference type="ChEBI" id="CHEBI:156053"/>
        <dbReference type="ChEBI" id="CHEBI:456215"/>
    </reaction>
    <physiologicalReaction direction="left-to-right" evidence="5">
        <dbReference type="Rhea" id="RHEA:83436"/>
    </physiologicalReaction>
</comment>
<dbReference type="FunFam" id="3.30.930.10:FF:000017">
    <property type="entry name" value="Elongation factor P--(R)-beta-lysine ligase"/>
    <property type="match status" value="1"/>
</dbReference>
<comment type="caution">
    <text evidence="7">The sequence shown here is derived from an EMBL/GenBank/DDBJ whole genome shotgun (WGS) entry which is preliminary data.</text>
</comment>
<dbReference type="GO" id="GO:0005524">
    <property type="term" value="F:ATP binding"/>
    <property type="evidence" value="ECO:0007669"/>
    <property type="project" value="UniProtKB-KW"/>
</dbReference>
<dbReference type="InterPro" id="IPR045864">
    <property type="entry name" value="aa-tRNA-synth_II/BPL/LPL"/>
</dbReference>
<evidence type="ECO:0000313" key="8">
    <source>
        <dbReference type="Proteomes" id="UP000019205"/>
    </source>
</evidence>
<dbReference type="InterPro" id="IPR006195">
    <property type="entry name" value="aa-tRNA-synth_II"/>
</dbReference>
<dbReference type="AlphaFoldDB" id="A4A8Q4"/>
<organism evidence="7 8">
    <name type="scientific">Congregibacter litoralis KT71</name>
    <dbReference type="NCBI Taxonomy" id="314285"/>
    <lineage>
        <taxon>Bacteria</taxon>
        <taxon>Pseudomonadati</taxon>
        <taxon>Pseudomonadota</taxon>
        <taxon>Gammaproteobacteria</taxon>
        <taxon>Cellvibrionales</taxon>
        <taxon>Halieaceae</taxon>
        <taxon>Congregibacter</taxon>
    </lineage>
</organism>
<proteinExistence type="predicted"/>
<dbReference type="InterPro" id="IPR004364">
    <property type="entry name" value="Aa-tRNA-synt_II"/>
</dbReference>
<dbReference type="GO" id="GO:0004824">
    <property type="term" value="F:lysine-tRNA ligase activity"/>
    <property type="evidence" value="ECO:0007669"/>
    <property type="project" value="UniProtKB-EC"/>
</dbReference>
<dbReference type="Gene3D" id="3.30.930.10">
    <property type="entry name" value="Bira Bifunctional Protein, Domain 2"/>
    <property type="match status" value="1"/>
</dbReference>
<dbReference type="SUPFAM" id="SSF55681">
    <property type="entry name" value="Class II aaRS and biotin synthetases"/>
    <property type="match status" value="1"/>
</dbReference>
<dbReference type="PANTHER" id="PTHR42918">
    <property type="entry name" value="LYSYL-TRNA SYNTHETASE"/>
    <property type="match status" value="1"/>
</dbReference>
<keyword evidence="3" id="KW-0547">Nucleotide-binding</keyword>
<name>A4A8Q4_9GAMM</name>
<reference evidence="7 8" key="2">
    <citation type="journal article" date="2009" name="PLoS ONE">
        <title>The photosynthetic apparatus and its regulation in the aerobic gammaproteobacterium Congregibacter litoralis gen. nov., sp. nov.</title>
        <authorList>
            <person name="Spring S."/>
            <person name="Lunsdorf H."/>
            <person name="Fuchs B.M."/>
            <person name="Tindall B.J."/>
        </authorList>
    </citation>
    <scope>NUCLEOTIDE SEQUENCE [LARGE SCALE GENOMIC DNA]</scope>
    <source>
        <strain evidence="7">KT71</strain>
    </source>
</reference>
<dbReference type="RefSeq" id="WP_008293219.1">
    <property type="nucleotide sequence ID" value="NZ_CM002299.1"/>
</dbReference>
<dbReference type="GO" id="GO:0005829">
    <property type="term" value="C:cytosol"/>
    <property type="evidence" value="ECO:0007669"/>
    <property type="project" value="TreeGrafter"/>
</dbReference>
<dbReference type="HOGENOM" id="CLU_008255_1_1_6"/>
<evidence type="ECO:0000259" key="6">
    <source>
        <dbReference type="PROSITE" id="PS50862"/>
    </source>
</evidence>
<dbReference type="EMBL" id="AAOA02000002">
    <property type="protein sequence ID" value="EAQ97446.1"/>
    <property type="molecule type" value="Genomic_DNA"/>
</dbReference>
<sequence>MTDWRSGASLAALQARSRLLGNIRAFFAQRQVLEVDTPILARFGVTDPAIEPLRSVASAPEGASMFLQSSPEFAMKRLLAAGSGPIYQLGKAFRHGEVGARHNPEFTLLEWYRPGLPAKELIREVAELVCECLDRDDWSVVSYGALFEEVLGLDPWAVSASELKAVAAGQLDVGTLDLDYDGWLDLLMSHVIEPSLALRGLLFVCDYPPSQAALAGCTDRDGRRVAERFELYVDGIELANGYQELLDVWELEQRAAQDNERRRAGGQEERALDSRLVAAMKEGLPPCSGVALGVDRLLMAQLGVDRLSAVMPFDWSRA</sequence>
<dbReference type="Pfam" id="PF00152">
    <property type="entry name" value="tRNA-synt_2"/>
    <property type="match status" value="1"/>
</dbReference>
<dbReference type="STRING" id="314285.KT71_04035"/>
<reference evidence="7 8" key="1">
    <citation type="journal article" date="2007" name="Proc. Natl. Acad. Sci. U.S.A.">
        <title>Characterization of a marine gammaproteobacterium capable of aerobic anoxygenic photosynthesis.</title>
        <authorList>
            <person name="Fuchs B.M."/>
            <person name="Spring S."/>
            <person name="Teeling H."/>
            <person name="Quast C."/>
            <person name="Wulf J."/>
            <person name="Schattenhofer M."/>
            <person name="Yan S."/>
            <person name="Ferriera S."/>
            <person name="Johnson J."/>
            <person name="Glockner F.O."/>
            <person name="Amann R."/>
        </authorList>
    </citation>
    <scope>NUCLEOTIDE SEQUENCE [LARGE SCALE GENOMIC DNA]</scope>
    <source>
        <strain evidence="7">KT71</strain>
    </source>
</reference>
<protein>
    <submittedName>
        <fullName evidence="7">EF-P lysine aminoacylase GenX</fullName>
        <ecNumber evidence="7">6.1.1.6</ecNumber>
    </submittedName>
</protein>
<dbReference type="InterPro" id="IPR004525">
    <property type="entry name" value="EpmA"/>
</dbReference>
<dbReference type="GO" id="GO:0006430">
    <property type="term" value="P:lysyl-tRNA aminoacylation"/>
    <property type="evidence" value="ECO:0007669"/>
    <property type="project" value="InterPro"/>
</dbReference>
<evidence type="ECO:0000256" key="1">
    <source>
        <dbReference type="ARBA" id="ARBA00011738"/>
    </source>
</evidence>
<gene>
    <name evidence="7" type="ORF">KT71_04035</name>
</gene>
<dbReference type="OrthoDB" id="9802326at2"/>
<comment type="subunit">
    <text evidence="1">Homodimer.</text>
</comment>
<accession>A4A8Q4</accession>
<keyword evidence="8" id="KW-1185">Reference proteome</keyword>
<dbReference type="NCBIfam" id="TIGR00462">
    <property type="entry name" value="genX"/>
    <property type="match status" value="1"/>
</dbReference>
<evidence type="ECO:0000256" key="2">
    <source>
        <dbReference type="ARBA" id="ARBA00022598"/>
    </source>
</evidence>
<dbReference type="InterPro" id="IPR018149">
    <property type="entry name" value="Lys-tRNA-synth_II_C"/>
</dbReference>
<evidence type="ECO:0000256" key="4">
    <source>
        <dbReference type="ARBA" id="ARBA00022840"/>
    </source>
</evidence>
<evidence type="ECO:0000313" key="7">
    <source>
        <dbReference type="EMBL" id="EAQ97446.1"/>
    </source>
</evidence>
<dbReference type="PROSITE" id="PS50862">
    <property type="entry name" value="AA_TRNA_LIGASE_II"/>
    <property type="match status" value="1"/>
</dbReference>
<keyword evidence="4" id="KW-0067">ATP-binding</keyword>
<dbReference type="PRINTS" id="PR00982">
    <property type="entry name" value="TRNASYNTHLYS"/>
</dbReference>
<dbReference type="EC" id="6.1.1.6" evidence="7"/>
<evidence type="ECO:0000256" key="5">
    <source>
        <dbReference type="ARBA" id="ARBA00052794"/>
    </source>
</evidence>
<dbReference type="NCBIfam" id="NF006828">
    <property type="entry name" value="PRK09350.1"/>
    <property type="match status" value="1"/>
</dbReference>
<dbReference type="Proteomes" id="UP000019205">
    <property type="component" value="Chromosome"/>
</dbReference>
<keyword evidence="2 7" id="KW-0436">Ligase</keyword>